<dbReference type="CDD" id="cd00071">
    <property type="entry name" value="GMPK"/>
    <property type="match status" value="1"/>
</dbReference>
<protein>
    <recommendedName>
        <fullName evidence="5 13">Guanylate kinase</fullName>
        <ecNumber evidence="4 13">2.7.4.8</ecNumber>
    </recommendedName>
    <alternativeName>
        <fullName evidence="11 13">GMP kinase</fullName>
    </alternativeName>
</protein>
<dbReference type="EMBL" id="ARYI01000012">
    <property type="protein sequence ID" value="KCZ90569.1"/>
    <property type="molecule type" value="Genomic_DNA"/>
</dbReference>
<keyword evidence="8 13" id="KW-0547">Nucleotide-binding</keyword>
<keyword evidence="9 13" id="KW-0418">Kinase</keyword>
<proteinExistence type="inferred from homology"/>
<keyword evidence="6 13" id="KW-0963">Cytoplasm</keyword>
<dbReference type="InterPro" id="IPR008144">
    <property type="entry name" value="Guanylate_kin-like_dom"/>
</dbReference>
<dbReference type="SUPFAM" id="SSF52540">
    <property type="entry name" value="P-loop containing nucleoside triphosphate hydrolases"/>
    <property type="match status" value="1"/>
</dbReference>
<comment type="caution">
    <text evidence="15">The sequence shown here is derived from an EMBL/GenBank/DDBJ whole genome shotgun (WGS) entry which is preliminary data.</text>
</comment>
<dbReference type="PROSITE" id="PS00856">
    <property type="entry name" value="GUANYLATE_KINASE_1"/>
    <property type="match status" value="1"/>
</dbReference>
<evidence type="ECO:0000259" key="14">
    <source>
        <dbReference type="PROSITE" id="PS50052"/>
    </source>
</evidence>
<dbReference type="InterPro" id="IPR008145">
    <property type="entry name" value="GK/Ca_channel_bsu"/>
</dbReference>
<keyword evidence="10 13" id="KW-0067">ATP-binding</keyword>
<evidence type="ECO:0000256" key="11">
    <source>
        <dbReference type="ARBA" id="ARBA00030128"/>
    </source>
</evidence>
<dbReference type="HAMAP" id="MF_00328">
    <property type="entry name" value="Guanylate_kinase"/>
    <property type="match status" value="1"/>
</dbReference>
<dbReference type="Pfam" id="PF00625">
    <property type="entry name" value="Guanylate_kin"/>
    <property type="match status" value="1"/>
</dbReference>
<gene>
    <name evidence="13" type="primary">gmk</name>
    <name evidence="15" type="ORF">HHI_13560</name>
</gene>
<dbReference type="PANTHER" id="PTHR23117:SF13">
    <property type="entry name" value="GUANYLATE KINASE"/>
    <property type="match status" value="1"/>
</dbReference>
<comment type="subcellular location">
    <subcellularLocation>
        <location evidence="2 13">Cytoplasm</location>
    </subcellularLocation>
</comment>
<feature type="domain" description="Guanylate kinase-like" evidence="14">
    <location>
        <begin position="15"/>
        <end position="194"/>
    </location>
</feature>
<dbReference type="SMART" id="SM00072">
    <property type="entry name" value="GuKc"/>
    <property type="match status" value="1"/>
</dbReference>
<dbReference type="AlphaFoldDB" id="A0A059FIX0"/>
<evidence type="ECO:0000256" key="2">
    <source>
        <dbReference type="ARBA" id="ARBA00004496"/>
    </source>
</evidence>
<dbReference type="SMR" id="A0A059FIX0"/>
<reference evidence="15 16" key="1">
    <citation type="submission" date="2013-04" db="EMBL/GenBank/DDBJ databases">
        <title>Hyphomonas hirschiana VP5 Genome Sequencing.</title>
        <authorList>
            <person name="Lai Q."/>
            <person name="Shao Z."/>
        </authorList>
    </citation>
    <scope>NUCLEOTIDE SEQUENCE [LARGE SCALE GENOMIC DNA]</scope>
    <source>
        <strain evidence="15 16">VP5</strain>
    </source>
</reference>
<organism evidence="15 16">
    <name type="scientific">Hyphomonas hirschiana VP5</name>
    <dbReference type="NCBI Taxonomy" id="1280951"/>
    <lineage>
        <taxon>Bacteria</taxon>
        <taxon>Pseudomonadati</taxon>
        <taxon>Pseudomonadota</taxon>
        <taxon>Alphaproteobacteria</taxon>
        <taxon>Hyphomonadales</taxon>
        <taxon>Hyphomonadaceae</taxon>
        <taxon>Hyphomonas</taxon>
    </lineage>
</organism>
<dbReference type="RefSeq" id="WP_011647148.1">
    <property type="nucleotide sequence ID" value="NZ_ARYI01000012.1"/>
</dbReference>
<evidence type="ECO:0000256" key="8">
    <source>
        <dbReference type="ARBA" id="ARBA00022741"/>
    </source>
</evidence>
<dbReference type="FunFam" id="3.30.63.10:FF:000005">
    <property type="entry name" value="Guanylate kinase"/>
    <property type="match status" value="1"/>
</dbReference>
<evidence type="ECO:0000256" key="5">
    <source>
        <dbReference type="ARBA" id="ARBA00016296"/>
    </source>
</evidence>
<comment type="catalytic activity">
    <reaction evidence="12 13">
        <text>GMP + ATP = GDP + ADP</text>
        <dbReference type="Rhea" id="RHEA:20780"/>
        <dbReference type="ChEBI" id="CHEBI:30616"/>
        <dbReference type="ChEBI" id="CHEBI:58115"/>
        <dbReference type="ChEBI" id="CHEBI:58189"/>
        <dbReference type="ChEBI" id="CHEBI:456216"/>
        <dbReference type="EC" id="2.7.4.8"/>
    </reaction>
</comment>
<keyword evidence="16" id="KW-1185">Reference proteome</keyword>
<dbReference type="PANTHER" id="PTHR23117">
    <property type="entry name" value="GUANYLATE KINASE-RELATED"/>
    <property type="match status" value="1"/>
</dbReference>
<feature type="binding site" evidence="13">
    <location>
        <begin position="22"/>
        <end position="29"/>
    </location>
    <ligand>
        <name>ATP</name>
        <dbReference type="ChEBI" id="CHEBI:30616"/>
    </ligand>
</feature>
<evidence type="ECO:0000256" key="13">
    <source>
        <dbReference type="HAMAP-Rule" id="MF_00328"/>
    </source>
</evidence>
<evidence type="ECO:0000256" key="4">
    <source>
        <dbReference type="ARBA" id="ARBA00012961"/>
    </source>
</evidence>
<dbReference type="Gene3D" id="3.40.50.300">
    <property type="entry name" value="P-loop containing nucleotide triphosphate hydrolases"/>
    <property type="match status" value="1"/>
</dbReference>
<dbReference type="GO" id="GO:0005829">
    <property type="term" value="C:cytosol"/>
    <property type="evidence" value="ECO:0007669"/>
    <property type="project" value="TreeGrafter"/>
</dbReference>
<dbReference type="OrthoDB" id="9808150at2"/>
<comment type="similarity">
    <text evidence="3 13">Belongs to the guanylate kinase family.</text>
</comment>
<dbReference type="EC" id="2.7.4.8" evidence="4 13"/>
<evidence type="ECO:0000256" key="7">
    <source>
        <dbReference type="ARBA" id="ARBA00022679"/>
    </source>
</evidence>
<dbReference type="InterPro" id="IPR017665">
    <property type="entry name" value="Guanylate_kinase"/>
</dbReference>
<evidence type="ECO:0000256" key="3">
    <source>
        <dbReference type="ARBA" id="ARBA00005790"/>
    </source>
</evidence>
<dbReference type="GO" id="GO:0004385">
    <property type="term" value="F:GMP kinase activity"/>
    <property type="evidence" value="ECO:0007669"/>
    <property type="project" value="UniProtKB-UniRule"/>
</dbReference>
<evidence type="ECO:0000256" key="6">
    <source>
        <dbReference type="ARBA" id="ARBA00022490"/>
    </source>
</evidence>
<sequence>MSNSGHPKDRGNRRGLMLVLSSPSGAGKTTLSRMLLEEFGDVKLSISATTRPPRPNEVHGEDYYFKTPDEFHRMIERREFLEWAHVFDKHYGTPKADTVARLEAGEDVLFDVDWQGADALHDQMPNDVVSVFILPPSIEALQARLMGRPGSTPELVARRMEDAKREIMHWRRYDYVIVNDDLNVAYQRLKRILLVERLKRLRQIDLEDHVRALLGEA</sequence>
<keyword evidence="7 13" id="KW-0808">Transferase</keyword>
<accession>A0A059FIX0</accession>
<dbReference type="PROSITE" id="PS50052">
    <property type="entry name" value="GUANYLATE_KINASE_2"/>
    <property type="match status" value="1"/>
</dbReference>
<evidence type="ECO:0000313" key="16">
    <source>
        <dbReference type="Proteomes" id="UP000025061"/>
    </source>
</evidence>
<dbReference type="InterPro" id="IPR020590">
    <property type="entry name" value="Guanylate_kinase_CS"/>
</dbReference>
<dbReference type="NCBIfam" id="TIGR03263">
    <property type="entry name" value="guanyl_kin"/>
    <property type="match status" value="1"/>
</dbReference>
<dbReference type="Proteomes" id="UP000025061">
    <property type="component" value="Unassembled WGS sequence"/>
</dbReference>
<dbReference type="Gene3D" id="3.30.63.10">
    <property type="entry name" value="Guanylate Kinase phosphate binding domain"/>
    <property type="match status" value="1"/>
</dbReference>
<name>A0A059FIX0_9PROT</name>
<evidence type="ECO:0000256" key="1">
    <source>
        <dbReference type="ARBA" id="ARBA00003531"/>
    </source>
</evidence>
<evidence type="ECO:0000256" key="12">
    <source>
        <dbReference type="ARBA" id="ARBA00048594"/>
    </source>
</evidence>
<evidence type="ECO:0000256" key="9">
    <source>
        <dbReference type="ARBA" id="ARBA00022777"/>
    </source>
</evidence>
<comment type="function">
    <text evidence="1 13">Essential for recycling GMP and indirectly, cGMP.</text>
</comment>
<evidence type="ECO:0000256" key="10">
    <source>
        <dbReference type="ARBA" id="ARBA00022840"/>
    </source>
</evidence>
<dbReference type="InterPro" id="IPR027417">
    <property type="entry name" value="P-loop_NTPase"/>
</dbReference>
<evidence type="ECO:0000313" key="15">
    <source>
        <dbReference type="EMBL" id="KCZ90569.1"/>
    </source>
</evidence>
<dbReference type="GO" id="GO:0005524">
    <property type="term" value="F:ATP binding"/>
    <property type="evidence" value="ECO:0007669"/>
    <property type="project" value="UniProtKB-UniRule"/>
</dbReference>
<dbReference type="PATRIC" id="fig|1280951.3.peg.2730"/>